<reference evidence="7 8" key="1">
    <citation type="journal article" date="2012" name="Stand. Genomic Sci.">
        <title>Complete genome sequence of Marinomonas posidonica type strain (IVIA-Po-181(T)).</title>
        <authorList>
            <person name="Lucas-Elio P."/>
            <person name="Goodwin L."/>
            <person name="Woyke T."/>
            <person name="Pitluck S."/>
            <person name="Nolan M."/>
            <person name="Kyrpides N.C."/>
            <person name="Detter J.C."/>
            <person name="Copeland A."/>
            <person name="Lu M."/>
            <person name="Bruce D."/>
            <person name="Detter C."/>
            <person name="Tapia R."/>
            <person name="Han S."/>
            <person name="Land M.L."/>
            <person name="Ivanova N."/>
            <person name="Mikhailova N."/>
            <person name="Johnston A.W."/>
            <person name="Sanchez-Amat A."/>
        </authorList>
    </citation>
    <scope>NUCLEOTIDE SEQUENCE [LARGE SCALE GENOMIC DNA]</scope>
    <source>
        <strain evidence="8">CECT 7376 / NCIMB 14433 / IVIA-Po-181</strain>
    </source>
</reference>
<evidence type="ECO:0000256" key="2">
    <source>
        <dbReference type="ARBA" id="ARBA00023125"/>
    </source>
</evidence>
<feature type="transmembrane region" description="Helical" evidence="5">
    <location>
        <begin position="32"/>
        <end position="50"/>
    </location>
</feature>
<feature type="transmembrane region" description="Helical" evidence="5">
    <location>
        <begin position="180"/>
        <end position="204"/>
    </location>
</feature>
<dbReference type="OrthoDB" id="345413at2"/>
<protein>
    <submittedName>
        <fullName evidence="7">Transcriptional regulator, AraC family</fullName>
    </submittedName>
</protein>
<dbReference type="AlphaFoldDB" id="F6CS35"/>
<accession>F6CS35</accession>
<feature type="region of interest" description="Disordered" evidence="4">
    <location>
        <begin position="211"/>
        <end position="236"/>
    </location>
</feature>
<keyword evidence="5" id="KW-0472">Membrane</keyword>
<keyword evidence="3" id="KW-0804">Transcription</keyword>
<dbReference type="Gene3D" id="1.10.10.60">
    <property type="entry name" value="Homeodomain-like"/>
    <property type="match status" value="1"/>
</dbReference>
<dbReference type="RefSeq" id="WP_013797612.1">
    <property type="nucleotide sequence ID" value="NC_015559.1"/>
</dbReference>
<evidence type="ECO:0000259" key="6">
    <source>
        <dbReference type="PROSITE" id="PS01124"/>
    </source>
</evidence>
<dbReference type="eggNOG" id="COG4977">
    <property type="taxonomic scope" value="Bacteria"/>
</dbReference>
<feature type="transmembrane region" description="Helical" evidence="5">
    <location>
        <begin position="6"/>
        <end position="23"/>
    </location>
</feature>
<evidence type="ECO:0000256" key="3">
    <source>
        <dbReference type="ARBA" id="ARBA00023163"/>
    </source>
</evidence>
<dbReference type="InterPro" id="IPR009057">
    <property type="entry name" value="Homeodomain-like_sf"/>
</dbReference>
<dbReference type="PANTHER" id="PTHR43280:SF29">
    <property type="entry name" value="ARAC-FAMILY TRANSCRIPTIONAL REGULATOR"/>
    <property type="match status" value="1"/>
</dbReference>
<dbReference type="EMBL" id="CP002771">
    <property type="protein sequence ID" value="AEF56142.1"/>
    <property type="molecule type" value="Genomic_DNA"/>
</dbReference>
<feature type="transmembrane region" description="Helical" evidence="5">
    <location>
        <begin position="153"/>
        <end position="174"/>
    </location>
</feature>
<evidence type="ECO:0000313" key="7">
    <source>
        <dbReference type="EMBL" id="AEF56142.1"/>
    </source>
</evidence>
<proteinExistence type="predicted"/>
<dbReference type="HOGENOM" id="CLU_823550_0_0_6"/>
<keyword evidence="5" id="KW-1133">Transmembrane helix</keyword>
<feature type="domain" description="HTH araC/xylS-type" evidence="6">
    <location>
        <begin position="240"/>
        <end position="345"/>
    </location>
</feature>
<name>F6CS35_MARPP</name>
<dbReference type="PANTHER" id="PTHR43280">
    <property type="entry name" value="ARAC-FAMILY TRANSCRIPTIONAL REGULATOR"/>
    <property type="match status" value="1"/>
</dbReference>
<dbReference type="GO" id="GO:0003700">
    <property type="term" value="F:DNA-binding transcription factor activity"/>
    <property type="evidence" value="ECO:0007669"/>
    <property type="project" value="InterPro"/>
</dbReference>
<dbReference type="PROSITE" id="PS01124">
    <property type="entry name" value="HTH_ARAC_FAMILY_2"/>
    <property type="match status" value="1"/>
</dbReference>
<keyword evidence="8" id="KW-1185">Reference proteome</keyword>
<sequence>MIAIPLPFVVALLLFILAILLFLRREETTPSAFVFIALCALTTTVVGLRWTFDYSLFRLIQPILASCIPVTAWYCFSRAHQHHTFQIWHVLPPIFVTLASFTYPFWQPPLDPMLTLLFVVYGIALIRASYKASNLPEQVRLSDIDNALKAERIAGAMLLMSALIDGALAIDFSFFSGAHIMIILTIGHAVLLPVLAIAVIMMSLSLAPDQRDASQNDEQTTTEEAPKDKPNQPLSADEVNGIVHKIDVLLTTKEVFLDPDLTLDRLARKACIPARQISAAINQVYGRNISQVVNEYRIERAKTLLLSTNKAITQIYLDSGFQTKSNFHREFSRVTGQTPSAFRHSMREEQNTDSV</sequence>
<dbReference type="GO" id="GO:0043565">
    <property type="term" value="F:sequence-specific DNA binding"/>
    <property type="evidence" value="ECO:0007669"/>
    <property type="project" value="InterPro"/>
</dbReference>
<dbReference type="KEGG" id="mpc:Mar181_3115"/>
<keyword evidence="5" id="KW-0812">Transmembrane</keyword>
<dbReference type="SMART" id="SM00342">
    <property type="entry name" value="HTH_ARAC"/>
    <property type="match status" value="1"/>
</dbReference>
<dbReference type="SUPFAM" id="SSF46689">
    <property type="entry name" value="Homeodomain-like"/>
    <property type="match status" value="1"/>
</dbReference>
<evidence type="ECO:0000256" key="1">
    <source>
        <dbReference type="ARBA" id="ARBA00023015"/>
    </source>
</evidence>
<feature type="transmembrane region" description="Helical" evidence="5">
    <location>
        <begin position="56"/>
        <end position="76"/>
    </location>
</feature>
<evidence type="ECO:0000256" key="5">
    <source>
        <dbReference type="SAM" id="Phobius"/>
    </source>
</evidence>
<keyword evidence="2" id="KW-0238">DNA-binding</keyword>
<dbReference type="Proteomes" id="UP000009230">
    <property type="component" value="Chromosome"/>
</dbReference>
<dbReference type="InterPro" id="IPR018060">
    <property type="entry name" value="HTH_AraC"/>
</dbReference>
<evidence type="ECO:0000256" key="4">
    <source>
        <dbReference type="SAM" id="MobiDB-lite"/>
    </source>
</evidence>
<gene>
    <name evidence="7" type="ordered locus">Mar181_3115</name>
</gene>
<keyword evidence="1" id="KW-0805">Transcription regulation</keyword>
<feature type="transmembrane region" description="Helical" evidence="5">
    <location>
        <begin position="112"/>
        <end position="132"/>
    </location>
</feature>
<dbReference type="Pfam" id="PF12833">
    <property type="entry name" value="HTH_18"/>
    <property type="match status" value="1"/>
</dbReference>
<feature type="transmembrane region" description="Helical" evidence="5">
    <location>
        <begin position="88"/>
        <end position="106"/>
    </location>
</feature>
<dbReference type="STRING" id="491952.Mar181_3115"/>
<organism evidence="7 8">
    <name type="scientific">Marinomonas posidonica (strain CECT 7376 / NCIMB 14433 / IVIA-Po-181)</name>
    <dbReference type="NCBI Taxonomy" id="491952"/>
    <lineage>
        <taxon>Bacteria</taxon>
        <taxon>Pseudomonadati</taxon>
        <taxon>Pseudomonadota</taxon>
        <taxon>Gammaproteobacteria</taxon>
        <taxon>Oceanospirillales</taxon>
        <taxon>Oceanospirillaceae</taxon>
        <taxon>Marinomonas</taxon>
    </lineage>
</organism>
<evidence type="ECO:0000313" key="8">
    <source>
        <dbReference type="Proteomes" id="UP000009230"/>
    </source>
</evidence>